<evidence type="ECO:0000313" key="8">
    <source>
        <dbReference type="Proteomes" id="UP001286313"/>
    </source>
</evidence>
<evidence type="ECO:0000313" key="7">
    <source>
        <dbReference type="EMBL" id="KAK3862987.1"/>
    </source>
</evidence>
<dbReference type="AlphaFoldDB" id="A0AAE1K2Z6"/>
<evidence type="ECO:0000256" key="5">
    <source>
        <dbReference type="SAM" id="MobiDB-lite"/>
    </source>
</evidence>
<evidence type="ECO:0000256" key="4">
    <source>
        <dbReference type="SAM" id="Coils"/>
    </source>
</evidence>
<dbReference type="InterPro" id="IPR028002">
    <property type="entry name" value="Myb_DNA-bind_5"/>
</dbReference>
<evidence type="ECO:0000256" key="2">
    <source>
        <dbReference type="ARBA" id="ARBA00016807"/>
    </source>
</evidence>
<feature type="coiled-coil region" evidence="4">
    <location>
        <begin position="96"/>
        <end position="123"/>
    </location>
</feature>
<sequence>MDSLYLFRNGSSVTHHSGSVGGVGGMSLGISSSVGGSGRSSSASSVERSLLLGALATHMGVLDARENDAQTIIRKSELWDEITRQFNAQTATPRSRQQIQTLYKNMKAKARRYEARLAEISNGVPPPDPDPISEILLGLLHQQMQHQRRNIQQHLTSLEPLPPQTYTLTNNHNAEEVNKERYIRHFPTSGLLTPDQVSLEEGVAPDLEVKDEPSDSEAEIESKHQHQSSVSIFSDTSPTVSRLTDSNGFTEEQMNLESGFGELEQQTSQQDVDLSQQQLQSQQDPLALPGILVSSVPNSNTLSHQVSTQHQLGTNTVPHVTSGLHSVNKTSLTPNLTEAPIDSLDTHRDLHHQHHQALKVTSGLHSVNLSLTPTPMTEAPIAKRPKLNHQPEVLHRTGGTTTTTSTTLGGSLPLLSSRLPPAVTPAVITAPHFTTSSSICSSPDLQASLLTITKMEHHLRIKMMEEEMKLKQEEHAAKMRILTLKENMLQAKVMMRVREGEGVEDEKQDGATLITALNTALFSLITGFFSALSHPSTQPSSLSSQPSTHPSSQPSTQPSSLSSQPSTHPSSQPSTQPSSHPSSQPSHSSPYSPFDRLIPHPTYSSPPPLLSLHPLPPSYISLYPIHLHPPPPPRPRLFVSTSSSIPHPLLPPPPTPPIRLHPFFYPHPPPHPPVNIKVRLGKYKVQSVVYSHYALTVSVVFVRCFCEQKFTFHSGRD</sequence>
<evidence type="ECO:0000256" key="3">
    <source>
        <dbReference type="ARBA" id="ARBA00025466"/>
    </source>
</evidence>
<feature type="region of interest" description="Disordered" evidence="5">
    <location>
        <begin position="535"/>
        <end position="598"/>
    </location>
</feature>
<evidence type="ECO:0000259" key="6">
    <source>
        <dbReference type="Pfam" id="PF13873"/>
    </source>
</evidence>
<feature type="domain" description="Myb/SANT-like DNA-binding" evidence="6">
    <location>
        <begin position="39"/>
        <end position="112"/>
    </location>
</feature>
<keyword evidence="4" id="KW-0175">Coiled coil</keyword>
<proteinExistence type="predicted"/>
<accession>A0AAE1K2Z6</accession>
<comment type="subunit">
    <text evidence="1">Self-associates forming complexes of several hundred monomers.</text>
</comment>
<comment type="function">
    <text evidence="3">Involved in transvection phenomena (= synapsis-dependent gene expression), where the synaptic pairing of chromosomes carrying genes with which zeste interacts influences the expression of these genes. Zeste binds to DNA and stimulates transcription from a nearby promoter.</text>
</comment>
<dbReference type="Pfam" id="PF13873">
    <property type="entry name" value="Myb_DNA-bind_5"/>
    <property type="match status" value="1"/>
</dbReference>
<keyword evidence="8" id="KW-1185">Reference proteome</keyword>
<dbReference type="PANTHER" id="PTHR21411">
    <property type="entry name" value="APONTIC"/>
    <property type="match status" value="1"/>
</dbReference>
<gene>
    <name evidence="7" type="ORF">Pcinc_031192</name>
</gene>
<feature type="compositionally biased region" description="Polar residues" evidence="5">
    <location>
        <begin position="227"/>
        <end position="245"/>
    </location>
</feature>
<dbReference type="Proteomes" id="UP001286313">
    <property type="component" value="Unassembled WGS sequence"/>
</dbReference>
<feature type="compositionally biased region" description="Low complexity" evidence="5">
    <location>
        <begin position="535"/>
        <end position="590"/>
    </location>
</feature>
<dbReference type="PANTHER" id="PTHR21411:SF0">
    <property type="entry name" value="REGULATORY PROTEIN ZESTE"/>
    <property type="match status" value="1"/>
</dbReference>
<evidence type="ECO:0000256" key="1">
    <source>
        <dbReference type="ARBA" id="ARBA00011764"/>
    </source>
</evidence>
<dbReference type="EMBL" id="JAWQEG010004106">
    <property type="protein sequence ID" value="KAK3862987.1"/>
    <property type="molecule type" value="Genomic_DNA"/>
</dbReference>
<feature type="region of interest" description="Disordered" evidence="5">
    <location>
        <begin position="207"/>
        <end position="245"/>
    </location>
</feature>
<reference evidence="7" key="1">
    <citation type="submission" date="2023-10" db="EMBL/GenBank/DDBJ databases">
        <title>Genome assemblies of two species of porcelain crab, Petrolisthes cinctipes and Petrolisthes manimaculis (Anomura: Porcellanidae).</title>
        <authorList>
            <person name="Angst P."/>
        </authorList>
    </citation>
    <scope>NUCLEOTIDE SEQUENCE</scope>
    <source>
        <strain evidence="7">PB745_01</strain>
        <tissue evidence="7">Gill</tissue>
    </source>
</reference>
<protein>
    <recommendedName>
        <fullName evidence="2">Regulatory protein zeste</fullName>
    </recommendedName>
</protein>
<organism evidence="7 8">
    <name type="scientific">Petrolisthes cinctipes</name>
    <name type="common">Flat porcelain crab</name>
    <dbReference type="NCBI Taxonomy" id="88211"/>
    <lineage>
        <taxon>Eukaryota</taxon>
        <taxon>Metazoa</taxon>
        <taxon>Ecdysozoa</taxon>
        <taxon>Arthropoda</taxon>
        <taxon>Crustacea</taxon>
        <taxon>Multicrustacea</taxon>
        <taxon>Malacostraca</taxon>
        <taxon>Eumalacostraca</taxon>
        <taxon>Eucarida</taxon>
        <taxon>Decapoda</taxon>
        <taxon>Pleocyemata</taxon>
        <taxon>Anomura</taxon>
        <taxon>Galatheoidea</taxon>
        <taxon>Porcellanidae</taxon>
        <taxon>Petrolisthes</taxon>
    </lineage>
</organism>
<name>A0AAE1K2Z6_PETCI</name>
<comment type="caution">
    <text evidence="7">The sequence shown here is derived from an EMBL/GenBank/DDBJ whole genome shotgun (WGS) entry which is preliminary data.</text>
</comment>